<sequence length="229" mass="26107">MKPTSDEGKGNQEEIQPLGGVNKQGRPENINNSTAIILDKEKNASSPEILPSNLVRNLDPVYLALIPAANPHSPEFNKKSWLCQYFKMKTIDGSTYNVCQANKTPSGSFLCMAKLAYLRKTIKYWCNHEKYNTQEVIPAAKKMIDKLESYFYLCIQKHVYLCSMLLDPRIKTNLLTPDLLTLLKLSQKEILLMSKGEANKFFKNQSYEKENSQRDDEGNSKNTLKSTLF</sequence>
<evidence type="ECO:0000313" key="2">
    <source>
        <dbReference type="EMBL" id="KNZ56595.1"/>
    </source>
</evidence>
<feature type="compositionally biased region" description="Polar residues" evidence="1">
    <location>
        <begin position="220"/>
        <end position="229"/>
    </location>
</feature>
<protein>
    <submittedName>
        <fullName evidence="2">Uncharacterized protein</fullName>
    </submittedName>
</protein>
<keyword evidence="3" id="KW-1185">Reference proteome</keyword>
<feature type="region of interest" description="Disordered" evidence="1">
    <location>
        <begin position="207"/>
        <end position="229"/>
    </location>
</feature>
<accession>A0A0L6V902</accession>
<evidence type="ECO:0000256" key="1">
    <source>
        <dbReference type="SAM" id="MobiDB-lite"/>
    </source>
</evidence>
<name>A0A0L6V902_9BASI</name>
<organism evidence="2 3">
    <name type="scientific">Puccinia sorghi</name>
    <dbReference type="NCBI Taxonomy" id="27349"/>
    <lineage>
        <taxon>Eukaryota</taxon>
        <taxon>Fungi</taxon>
        <taxon>Dikarya</taxon>
        <taxon>Basidiomycota</taxon>
        <taxon>Pucciniomycotina</taxon>
        <taxon>Pucciniomycetes</taxon>
        <taxon>Pucciniales</taxon>
        <taxon>Pucciniaceae</taxon>
        <taxon>Puccinia</taxon>
    </lineage>
</organism>
<reference evidence="2 3" key="1">
    <citation type="submission" date="2015-08" db="EMBL/GenBank/DDBJ databases">
        <title>Next Generation Sequencing and Analysis of the Genome of Puccinia sorghi L Schw, the Causal Agent of Maize Common Rust.</title>
        <authorList>
            <person name="Rochi L."/>
            <person name="Burguener G."/>
            <person name="Darino M."/>
            <person name="Turjanski A."/>
            <person name="Kreff E."/>
            <person name="Dieguez M.J."/>
            <person name="Sacco F."/>
        </authorList>
    </citation>
    <scope>NUCLEOTIDE SEQUENCE [LARGE SCALE GENOMIC DNA]</scope>
    <source>
        <strain evidence="2 3">RO10H11247</strain>
    </source>
</reference>
<dbReference type="VEuPathDB" id="FungiDB:VP01_236g7"/>
<dbReference type="Proteomes" id="UP000037035">
    <property type="component" value="Unassembled WGS sequence"/>
</dbReference>
<gene>
    <name evidence="2" type="ORF">VP01_236g7</name>
</gene>
<comment type="caution">
    <text evidence="2">The sequence shown here is derived from an EMBL/GenBank/DDBJ whole genome shotgun (WGS) entry which is preliminary data.</text>
</comment>
<feature type="region of interest" description="Disordered" evidence="1">
    <location>
        <begin position="1"/>
        <end position="29"/>
    </location>
</feature>
<feature type="compositionally biased region" description="Basic and acidic residues" evidence="1">
    <location>
        <begin position="207"/>
        <end position="219"/>
    </location>
</feature>
<feature type="compositionally biased region" description="Basic and acidic residues" evidence="1">
    <location>
        <begin position="1"/>
        <end position="12"/>
    </location>
</feature>
<evidence type="ECO:0000313" key="3">
    <source>
        <dbReference type="Proteomes" id="UP000037035"/>
    </source>
</evidence>
<dbReference type="AlphaFoldDB" id="A0A0L6V902"/>
<dbReference type="EMBL" id="LAVV01007247">
    <property type="protein sequence ID" value="KNZ56595.1"/>
    <property type="molecule type" value="Genomic_DNA"/>
</dbReference>
<proteinExistence type="predicted"/>